<reference evidence="1" key="1">
    <citation type="journal article" date="2014" name="Front. Microbiol.">
        <title>High frequency of phylogenetically diverse reductive dehalogenase-homologous genes in deep subseafloor sedimentary metagenomes.</title>
        <authorList>
            <person name="Kawai M."/>
            <person name="Futagami T."/>
            <person name="Toyoda A."/>
            <person name="Takaki Y."/>
            <person name="Nishi S."/>
            <person name="Hori S."/>
            <person name="Arai W."/>
            <person name="Tsubouchi T."/>
            <person name="Morono Y."/>
            <person name="Uchiyama I."/>
            <person name="Ito T."/>
            <person name="Fujiyama A."/>
            <person name="Inagaki F."/>
            <person name="Takami H."/>
        </authorList>
    </citation>
    <scope>NUCLEOTIDE SEQUENCE</scope>
    <source>
        <strain evidence="1">Expedition CK06-06</strain>
    </source>
</reference>
<evidence type="ECO:0000313" key="1">
    <source>
        <dbReference type="EMBL" id="GAG21868.1"/>
    </source>
</evidence>
<accession>X0WBA3</accession>
<organism evidence="1">
    <name type="scientific">marine sediment metagenome</name>
    <dbReference type="NCBI Taxonomy" id="412755"/>
    <lineage>
        <taxon>unclassified sequences</taxon>
        <taxon>metagenomes</taxon>
        <taxon>ecological metagenomes</taxon>
    </lineage>
</organism>
<sequence length="72" mass="8277">MLELLVMEYKEIQSDLSKVQRIPEGWNTIMLPLSAGILAVAVQFYSELVKSVPENPIGIDPIFYNFFLKLKF</sequence>
<gene>
    <name evidence="1" type="ORF">S01H1_55018</name>
</gene>
<name>X0WBA3_9ZZZZ</name>
<comment type="caution">
    <text evidence="1">The sequence shown here is derived from an EMBL/GenBank/DDBJ whole genome shotgun (WGS) entry which is preliminary data.</text>
</comment>
<dbReference type="AlphaFoldDB" id="X0WBA3"/>
<proteinExistence type="predicted"/>
<protein>
    <submittedName>
        <fullName evidence="1">Uncharacterized protein</fullName>
    </submittedName>
</protein>
<dbReference type="EMBL" id="BARS01035730">
    <property type="protein sequence ID" value="GAG21868.1"/>
    <property type="molecule type" value="Genomic_DNA"/>
</dbReference>